<dbReference type="EMBL" id="JNSL01000092">
    <property type="protein sequence ID" value="KGA16160.1"/>
    <property type="molecule type" value="Genomic_DNA"/>
</dbReference>
<accession>A0A094PWH9</accession>
<dbReference type="AlphaFoldDB" id="A0A094PWH9"/>
<gene>
    <name evidence="2" type="ORF">GM51_13195</name>
</gene>
<dbReference type="SUPFAM" id="SSF159888">
    <property type="entry name" value="YdhG-like"/>
    <property type="match status" value="1"/>
</dbReference>
<sequence>MEAQMRIPEVDAYIAAEPEPKQATLRAMRDMIHEIVPDASEVISHGVPMFVVRGKKFAGIAAFKKHLVYAPQSSTVLSQCGEALTGYVVSKGSFQFAVDTPLPRALLAQLIAIRLTEIG</sequence>
<evidence type="ECO:0000259" key="1">
    <source>
        <dbReference type="Pfam" id="PF08818"/>
    </source>
</evidence>
<evidence type="ECO:0000313" key="2">
    <source>
        <dbReference type="EMBL" id="KGA16160.1"/>
    </source>
</evidence>
<protein>
    <recommendedName>
        <fullName evidence="1">YdhG-like domain-containing protein</fullName>
    </recommendedName>
</protein>
<reference evidence="2" key="1">
    <citation type="submission" date="2014-06" db="EMBL/GenBank/DDBJ databases">
        <title>Key roles for freshwater Actinobacteria revealed by deep metagenomic sequencing.</title>
        <authorList>
            <person name="Ghai R."/>
            <person name="Mizuno C.M."/>
            <person name="Picazo A."/>
            <person name="Camacho A."/>
            <person name="Rodriguez-Valera F."/>
        </authorList>
    </citation>
    <scope>NUCLEOTIDE SEQUENCE</scope>
</reference>
<dbReference type="Pfam" id="PF08818">
    <property type="entry name" value="DUF1801"/>
    <property type="match status" value="1"/>
</dbReference>
<dbReference type="InterPro" id="IPR014922">
    <property type="entry name" value="YdhG-like"/>
</dbReference>
<feature type="domain" description="YdhG-like" evidence="1">
    <location>
        <begin position="21"/>
        <end position="112"/>
    </location>
</feature>
<proteinExistence type="predicted"/>
<name>A0A094PWH9_9ZZZZ</name>
<comment type="caution">
    <text evidence="2">The sequence shown here is derived from an EMBL/GenBank/DDBJ whole genome shotgun (WGS) entry which is preliminary data.</text>
</comment>
<dbReference type="Gene3D" id="3.90.1150.200">
    <property type="match status" value="1"/>
</dbReference>
<organism evidence="2">
    <name type="scientific">freshwater metagenome</name>
    <dbReference type="NCBI Taxonomy" id="449393"/>
    <lineage>
        <taxon>unclassified sequences</taxon>
        <taxon>metagenomes</taxon>
        <taxon>ecological metagenomes</taxon>
    </lineage>
</organism>